<dbReference type="Proteomes" id="UP000094147">
    <property type="component" value="Chromosome"/>
</dbReference>
<keyword evidence="2" id="KW-1185">Reference proteome</keyword>
<name>A0A1B3BA08_9GAMM</name>
<dbReference type="OrthoDB" id="9800184at2"/>
<dbReference type="STRING" id="1144748.KS2013_915"/>
<evidence type="ECO:0000313" key="1">
    <source>
        <dbReference type="EMBL" id="AOE49637.1"/>
    </source>
</evidence>
<sequence length="134" mass="15264">MSAKIVRNNCGCPRYFHRDMGWGANEKGTVHKVLFNNKKSFRGQSPVSGLIHELGHAAHFNMYSKAGADYRSSKFWDKSKDKVSDIGEQFVTDNYETPWVRLMGETVREDYNKPNCGLADTCYGSVQSGWKIFE</sequence>
<dbReference type="KEGG" id="ksd:KS2013_915"/>
<dbReference type="AlphaFoldDB" id="A0A1B3BA08"/>
<proteinExistence type="predicted"/>
<dbReference type="EMBL" id="CP012418">
    <property type="protein sequence ID" value="AOE49637.1"/>
    <property type="molecule type" value="Genomic_DNA"/>
</dbReference>
<evidence type="ECO:0000313" key="2">
    <source>
        <dbReference type="Proteomes" id="UP000094147"/>
    </source>
</evidence>
<organism evidence="1 2">
    <name type="scientific">Kangiella sediminilitoris</name>
    <dbReference type="NCBI Taxonomy" id="1144748"/>
    <lineage>
        <taxon>Bacteria</taxon>
        <taxon>Pseudomonadati</taxon>
        <taxon>Pseudomonadota</taxon>
        <taxon>Gammaproteobacteria</taxon>
        <taxon>Kangiellales</taxon>
        <taxon>Kangiellaceae</taxon>
        <taxon>Kangiella</taxon>
    </lineage>
</organism>
<gene>
    <name evidence="1" type="ORF">KS2013_915</name>
</gene>
<reference evidence="2" key="1">
    <citation type="submission" date="2015-08" db="EMBL/GenBank/DDBJ databases">
        <authorList>
            <person name="Kim K.M."/>
        </authorList>
    </citation>
    <scope>NUCLEOTIDE SEQUENCE [LARGE SCALE GENOMIC DNA]</scope>
    <source>
        <strain evidence="2">KCTC 23892</strain>
    </source>
</reference>
<protein>
    <submittedName>
        <fullName evidence="1">Uncharacterized protein</fullName>
    </submittedName>
</protein>
<accession>A0A1B3BA08</accession>
<dbReference type="RefSeq" id="WP_068990406.1">
    <property type="nucleotide sequence ID" value="NZ_CP012418.1"/>
</dbReference>